<keyword evidence="3" id="KW-1185">Reference proteome</keyword>
<organism evidence="2 3">
    <name type="scientific">Caenorhabditis japonica</name>
    <dbReference type="NCBI Taxonomy" id="281687"/>
    <lineage>
        <taxon>Eukaryota</taxon>
        <taxon>Metazoa</taxon>
        <taxon>Ecdysozoa</taxon>
        <taxon>Nematoda</taxon>
        <taxon>Chromadorea</taxon>
        <taxon>Rhabditida</taxon>
        <taxon>Rhabditina</taxon>
        <taxon>Rhabditomorpha</taxon>
        <taxon>Rhabditoidea</taxon>
        <taxon>Rhabditidae</taxon>
        <taxon>Peloderinae</taxon>
        <taxon>Caenorhabditis</taxon>
    </lineage>
</organism>
<dbReference type="AlphaFoldDB" id="A0A8R1HT10"/>
<evidence type="ECO:0000313" key="3">
    <source>
        <dbReference type="Proteomes" id="UP000005237"/>
    </source>
</evidence>
<feature type="region of interest" description="Disordered" evidence="1">
    <location>
        <begin position="62"/>
        <end position="89"/>
    </location>
</feature>
<name>A0A8R1HT10_CAEJA</name>
<protein>
    <submittedName>
        <fullName evidence="2">Uncharacterized protein</fullName>
    </submittedName>
</protein>
<accession>A0A8R1HT10</accession>
<proteinExistence type="predicted"/>
<sequence>MFFFCLLNFDVSVKKQQIQSNLRKPDTKHRCCLACGQREEIVKVCGAASDYVCGKKVIGEEEEEELGWKRNETKVTTREKKEEQKEEKE</sequence>
<reference evidence="3" key="1">
    <citation type="submission" date="2010-08" db="EMBL/GenBank/DDBJ databases">
        <authorList>
            <consortium name="Caenorhabditis japonica Sequencing Consortium"/>
            <person name="Wilson R.K."/>
        </authorList>
    </citation>
    <scope>NUCLEOTIDE SEQUENCE [LARGE SCALE GENOMIC DNA]</scope>
    <source>
        <strain evidence="3">DF5081</strain>
    </source>
</reference>
<feature type="compositionally biased region" description="Basic and acidic residues" evidence="1">
    <location>
        <begin position="66"/>
        <end position="89"/>
    </location>
</feature>
<evidence type="ECO:0000256" key="1">
    <source>
        <dbReference type="SAM" id="MobiDB-lite"/>
    </source>
</evidence>
<dbReference type="EnsemblMetazoa" id="CJA10244.1">
    <property type="protein sequence ID" value="CJA10244.1"/>
    <property type="gene ID" value="WBGene00129448"/>
</dbReference>
<dbReference type="Proteomes" id="UP000005237">
    <property type="component" value="Unassembled WGS sequence"/>
</dbReference>
<evidence type="ECO:0000313" key="2">
    <source>
        <dbReference type="EnsemblMetazoa" id="CJA10244.1"/>
    </source>
</evidence>
<reference evidence="2" key="2">
    <citation type="submission" date="2022-06" db="UniProtKB">
        <authorList>
            <consortium name="EnsemblMetazoa"/>
        </authorList>
    </citation>
    <scope>IDENTIFICATION</scope>
    <source>
        <strain evidence="2">DF5081</strain>
    </source>
</reference>